<evidence type="ECO:0000313" key="2">
    <source>
        <dbReference type="Proteomes" id="UP001215712"/>
    </source>
</evidence>
<reference evidence="1" key="1">
    <citation type="journal article" date="2023" name="IMA Fungus">
        <title>Comparative genomic study of the Penicillium genus elucidates a diverse pangenome and 15 lateral gene transfer events.</title>
        <authorList>
            <person name="Petersen C."/>
            <person name="Sorensen T."/>
            <person name="Nielsen M.R."/>
            <person name="Sondergaard T.E."/>
            <person name="Sorensen J.L."/>
            <person name="Fitzpatrick D.A."/>
            <person name="Frisvad J.C."/>
            <person name="Nielsen K.L."/>
        </authorList>
    </citation>
    <scope>NUCLEOTIDE SEQUENCE</scope>
    <source>
        <strain evidence="1">IBT 17514</strain>
    </source>
</reference>
<comment type="caution">
    <text evidence="1">The sequence shown here is derived from an EMBL/GenBank/DDBJ whole genome shotgun (WGS) entry which is preliminary data.</text>
</comment>
<keyword evidence="2" id="KW-1185">Reference proteome</keyword>
<accession>A0AAD6HMS5</accession>
<dbReference type="EMBL" id="JAQJAN010000006">
    <property type="protein sequence ID" value="KAJ5727671.1"/>
    <property type="molecule type" value="Genomic_DNA"/>
</dbReference>
<proteinExistence type="predicted"/>
<evidence type="ECO:0000313" key="1">
    <source>
        <dbReference type="EMBL" id="KAJ5727671.1"/>
    </source>
</evidence>
<organism evidence="1 2">
    <name type="scientific">Penicillium malachiteum</name>
    <dbReference type="NCBI Taxonomy" id="1324776"/>
    <lineage>
        <taxon>Eukaryota</taxon>
        <taxon>Fungi</taxon>
        <taxon>Dikarya</taxon>
        <taxon>Ascomycota</taxon>
        <taxon>Pezizomycotina</taxon>
        <taxon>Eurotiomycetes</taxon>
        <taxon>Eurotiomycetidae</taxon>
        <taxon>Eurotiales</taxon>
        <taxon>Aspergillaceae</taxon>
        <taxon>Penicillium</taxon>
    </lineage>
</organism>
<feature type="non-terminal residue" evidence="1">
    <location>
        <position position="1"/>
    </location>
</feature>
<dbReference type="AlphaFoldDB" id="A0AAD6HMS5"/>
<protein>
    <submittedName>
        <fullName evidence="1">Uncharacterized protein</fullName>
    </submittedName>
</protein>
<reference evidence="1" key="2">
    <citation type="submission" date="2023-01" db="EMBL/GenBank/DDBJ databases">
        <authorList>
            <person name="Petersen C."/>
        </authorList>
    </citation>
    <scope>NUCLEOTIDE SEQUENCE</scope>
    <source>
        <strain evidence="1">IBT 17514</strain>
    </source>
</reference>
<sequence>RERPRQPFRDVQEIQVQISGVQDIRFNDPESAQRTAERTGSPVLHTLWSYVSDKALGENL</sequence>
<gene>
    <name evidence="1" type="ORF">N7493_005491</name>
</gene>
<dbReference type="Proteomes" id="UP001215712">
    <property type="component" value="Unassembled WGS sequence"/>
</dbReference>
<name>A0AAD6HMS5_9EURO</name>